<comment type="caution">
    <text evidence="1">The sequence shown here is derived from an EMBL/GenBank/DDBJ whole genome shotgun (WGS) entry which is preliminary data.</text>
</comment>
<dbReference type="EMBL" id="MU267606">
    <property type="protein sequence ID" value="KAH7915014.1"/>
    <property type="molecule type" value="Genomic_DNA"/>
</dbReference>
<name>A0ACB8APA7_9AGAM</name>
<keyword evidence="2" id="KW-1185">Reference proteome</keyword>
<dbReference type="Proteomes" id="UP000790377">
    <property type="component" value="Unassembled WGS sequence"/>
</dbReference>
<gene>
    <name evidence="1" type="ORF">BJ138DRAFT_1078402</name>
</gene>
<proteinExistence type="predicted"/>
<organism evidence="1 2">
    <name type="scientific">Hygrophoropsis aurantiaca</name>
    <dbReference type="NCBI Taxonomy" id="72124"/>
    <lineage>
        <taxon>Eukaryota</taxon>
        <taxon>Fungi</taxon>
        <taxon>Dikarya</taxon>
        <taxon>Basidiomycota</taxon>
        <taxon>Agaricomycotina</taxon>
        <taxon>Agaricomycetes</taxon>
        <taxon>Agaricomycetidae</taxon>
        <taxon>Boletales</taxon>
        <taxon>Coniophorineae</taxon>
        <taxon>Hygrophoropsidaceae</taxon>
        <taxon>Hygrophoropsis</taxon>
    </lineage>
</organism>
<protein>
    <submittedName>
        <fullName evidence="1">Nse1 non-SMC component of SMC5-6 complex-domain-containing protein</fullName>
    </submittedName>
</protein>
<accession>A0ACB8APA7</accession>
<reference evidence="1" key="1">
    <citation type="journal article" date="2021" name="New Phytol.">
        <title>Evolutionary innovations through gain and loss of genes in the ectomycorrhizal Boletales.</title>
        <authorList>
            <person name="Wu G."/>
            <person name="Miyauchi S."/>
            <person name="Morin E."/>
            <person name="Kuo A."/>
            <person name="Drula E."/>
            <person name="Varga T."/>
            <person name="Kohler A."/>
            <person name="Feng B."/>
            <person name="Cao Y."/>
            <person name="Lipzen A."/>
            <person name="Daum C."/>
            <person name="Hundley H."/>
            <person name="Pangilinan J."/>
            <person name="Johnson J."/>
            <person name="Barry K."/>
            <person name="LaButti K."/>
            <person name="Ng V."/>
            <person name="Ahrendt S."/>
            <person name="Min B."/>
            <person name="Choi I.G."/>
            <person name="Park H."/>
            <person name="Plett J.M."/>
            <person name="Magnuson J."/>
            <person name="Spatafora J.W."/>
            <person name="Nagy L.G."/>
            <person name="Henrissat B."/>
            <person name="Grigoriev I.V."/>
            <person name="Yang Z.L."/>
            <person name="Xu J."/>
            <person name="Martin F.M."/>
        </authorList>
    </citation>
    <scope>NUCLEOTIDE SEQUENCE</scope>
    <source>
        <strain evidence="1">ATCC 28755</strain>
    </source>
</reference>
<evidence type="ECO:0000313" key="2">
    <source>
        <dbReference type="Proteomes" id="UP000790377"/>
    </source>
</evidence>
<sequence length="332" mass="37644">MVSSNDVQRLFLQAVFSRSILSYQHALLLWGKCIDAVKAADPSLDIRSSDDRAQWNIFVTGINQSLDSLDLEFRHLHDETDGREMYCLVNRRGDEVAQLATDYTAVEIAYFKAIIEQIMLAPHEAYSVSSFTALREVNSLKTNMSKTQAEVVLGSFVAKGWLLKSKRGRYSLSTRTLLEMLNYLKQTYPEECLECTICMEMVTKGIACTRPNCKTRLHDHCFNTFRRHNSKCPTCSQDWPQKDDGLVPVGEGAAKDGQDEGRRARRKSTAEDSDEDEPDMQMDEDEPSQPAATQSKTRGRKKKVVESDDDEDDEVTPQKSQPDGRRRSGRAR</sequence>
<evidence type="ECO:0000313" key="1">
    <source>
        <dbReference type="EMBL" id="KAH7915014.1"/>
    </source>
</evidence>